<evidence type="ECO:0000313" key="2">
    <source>
        <dbReference type="EMBL" id="SJL13611.1"/>
    </source>
</evidence>
<evidence type="ECO:0000313" key="3">
    <source>
        <dbReference type="Proteomes" id="UP000219338"/>
    </source>
</evidence>
<proteinExistence type="predicted"/>
<gene>
    <name evidence="2" type="ORF">ARMOST_17057</name>
</gene>
<dbReference type="EMBL" id="FUEG01000020">
    <property type="protein sequence ID" value="SJL13611.1"/>
    <property type="molecule type" value="Genomic_DNA"/>
</dbReference>
<dbReference type="AlphaFoldDB" id="A0A284RXY4"/>
<sequence>MTFYQPESKRKRKNWAAIPETPIIPAIPADASNYRLDSFTPLSISSLDCFRDVQETPVASSLPSASPIPLESPFQDISSQTSPYVEDPGSVRLRPVPQTSFEKVDDILELCSQKFGSLGEFLDVLFHSVPRRSKDSDPRSRMHINCKIGIQAGRLADLEMTQDRNSKQRRFSIACCGTQENVFAIENESNRTLLKWSKAILPSRHSLCHDILYRLYAFIICPYGLRCHSIAITRRIKEGAKRYVRDATRHGGTGLTSDGNVLLNLGADVTGPTVIARGARLKQDYASTKLPPFFAQLCSKCNGPS</sequence>
<reference evidence="3" key="1">
    <citation type="journal article" date="2017" name="Nat. Ecol. Evol.">
        <title>Genome expansion and lineage-specific genetic innovations in the forest pathogenic fungi Armillaria.</title>
        <authorList>
            <person name="Sipos G."/>
            <person name="Prasanna A.N."/>
            <person name="Walter M.C."/>
            <person name="O'Connor E."/>
            <person name="Balint B."/>
            <person name="Krizsan K."/>
            <person name="Kiss B."/>
            <person name="Hess J."/>
            <person name="Varga T."/>
            <person name="Slot J."/>
            <person name="Riley R."/>
            <person name="Boka B."/>
            <person name="Rigling D."/>
            <person name="Barry K."/>
            <person name="Lee J."/>
            <person name="Mihaltcheva S."/>
            <person name="LaButti K."/>
            <person name="Lipzen A."/>
            <person name="Waldron R."/>
            <person name="Moloney N.M."/>
            <person name="Sperisen C."/>
            <person name="Kredics L."/>
            <person name="Vagvoelgyi C."/>
            <person name="Patrignani A."/>
            <person name="Fitzpatrick D."/>
            <person name="Nagy I."/>
            <person name="Doyle S."/>
            <person name="Anderson J.B."/>
            <person name="Grigoriev I.V."/>
            <person name="Gueldener U."/>
            <person name="Muensterkoetter M."/>
            <person name="Nagy L.G."/>
        </authorList>
    </citation>
    <scope>NUCLEOTIDE SEQUENCE [LARGE SCALE GENOMIC DNA]</scope>
    <source>
        <strain evidence="3">C18/9</strain>
    </source>
</reference>
<evidence type="ECO:0000256" key="1">
    <source>
        <dbReference type="SAM" id="MobiDB-lite"/>
    </source>
</evidence>
<name>A0A284RXY4_ARMOS</name>
<accession>A0A284RXY4</accession>
<feature type="region of interest" description="Disordered" evidence="1">
    <location>
        <begin position="59"/>
        <end position="90"/>
    </location>
</feature>
<dbReference type="STRING" id="47428.A0A284RXY4"/>
<dbReference type="Proteomes" id="UP000219338">
    <property type="component" value="Unassembled WGS sequence"/>
</dbReference>
<protein>
    <submittedName>
        <fullName evidence="2">Uncharacterized protein</fullName>
    </submittedName>
</protein>
<keyword evidence="3" id="KW-1185">Reference proteome</keyword>
<feature type="compositionally biased region" description="Low complexity" evidence="1">
    <location>
        <begin position="59"/>
        <end position="73"/>
    </location>
</feature>
<organism evidence="2 3">
    <name type="scientific">Armillaria ostoyae</name>
    <name type="common">Armillaria root rot fungus</name>
    <dbReference type="NCBI Taxonomy" id="47428"/>
    <lineage>
        <taxon>Eukaryota</taxon>
        <taxon>Fungi</taxon>
        <taxon>Dikarya</taxon>
        <taxon>Basidiomycota</taxon>
        <taxon>Agaricomycotina</taxon>
        <taxon>Agaricomycetes</taxon>
        <taxon>Agaricomycetidae</taxon>
        <taxon>Agaricales</taxon>
        <taxon>Marasmiineae</taxon>
        <taxon>Physalacriaceae</taxon>
        <taxon>Armillaria</taxon>
    </lineage>
</organism>